<evidence type="ECO:0000256" key="1">
    <source>
        <dbReference type="ARBA" id="ARBA00022737"/>
    </source>
</evidence>
<sequence>MRSLRDGLIFHAQAIKAGFSPSVIPTNQLIHLYSKNGRIREAQKLFDEMPQRNVFSWNTIISAYIKSQNLTQARALFDAAPWKDSITYNSMLSGYVSADGYETHALELFHDMRTEYDDDDMIKTDEFTVTTMLNLSAKFGKLSYGAQLHCFMVKTGNDKTGFAVSSLIDMYSKCGCFKEAFRVYEGGVGLVDSVSKNAMVAAFCRENEMEMALELFWKDPELNDVVSWNTLISGYQQHGYLEESLKLFVMMGENGFRWNEHTFTTVLSVCSAFKNLKAGKEIHGWILKNGLIWNPYVSSGIVDLYCKCGKMKYAELMHLWTGRSNSFSVTSMIVGYSSQGNMVEARRLFDSLAEKNSVVWTALFSGYLKSKNCDDVFQLLSEFWEKEATVPDGLILMTVVGACAIQAALDPGKQTHGFMLRMGIEMDEKMFSAMIDMYSKCGNIAYAEKMFTKVNVKDSVIYNVMMTGYAHHGHESKVFELFEKMLQQGIKPDVVTFVALLSACRHCGLVELGERYFNSMKEVYTILPENDHYACMIDLYGRANRLDKALAFMKTIPMEHDAAIMGAFLNACRVNKNVELAREAEEILLRIEGDNGSRYVQLANIYAADGNWAEMRRIRKEMRGKVKKFAGCSWVFVENGVNTFISSDRSHSNAEAIYATLDCLTKELREPIEAFL</sequence>
<accession>A0ABR2EH65</accession>
<gene>
    <name evidence="3" type="ORF">V6N12_048412</name>
</gene>
<feature type="repeat" description="PPR" evidence="2">
    <location>
        <begin position="224"/>
        <end position="258"/>
    </location>
</feature>
<dbReference type="Pfam" id="PF01535">
    <property type="entry name" value="PPR"/>
    <property type="match status" value="9"/>
</dbReference>
<dbReference type="InterPro" id="IPR002885">
    <property type="entry name" value="PPR_rpt"/>
</dbReference>
<feature type="repeat" description="PPR" evidence="2">
    <location>
        <begin position="22"/>
        <end position="56"/>
    </location>
</feature>
<evidence type="ECO:0000313" key="4">
    <source>
        <dbReference type="Proteomes" id="UP001472677"/>
    </source>
</evidence>
<dbReference type="PROSITE" id="PS51375">
    <property type="entry name" value="PPR"/>
    <property type="match status" value="5"/>
</dbReference>
<feature type="repeat" description="PPR" evidence="2">
    <location>
        <begin position="458"/>
        <end position="492"/>
    </location>
</feature>
<keyword evidence="1" id="KW-0677">Repeat</keyword>
<comment type="caution">
    <text evidence="3">The sequence shown here is derived from an EMBL/GenBank/DDBJ whole genome shotgun (WGS) entry which is preliminary data.</text>
</comment>
<dbReference type="Gene3D" id="1.25.40.10">
    <property type="entry name" value="Tetratricopeptide repeat domain"/>
    <property type="match status" value="5"/>
</dbReference>
<proteinExistence type="predicted"/>
<dbReference type="Proteomes" id="UP001472677">
    <property type="component" value="Unassembled WGS sequence"/>
</dbReference>
<feature type="repeat" description="PPR" evidence="2">
    <location>
        <begin position="84"/>
        <end position="115"/>
    </location>
</feature>
<evidence type="ECO:0000313" key="3">
    <source>
        <dbReference type="EMBL" id="KAK8561338.1"/>
    </source>
</evidence>
<dbReference type="Pfam" id="PF20431">
    <property type="entry name" value="E_motif"/>
    <property type="match status" value="1"/>
</dbReference>
<feature type="repeat" description="PPR" evidence="2">
    <location>
        <begin position="325"/>
        <end position="359"/>
    </location>
</feature>
<dbReference type="InterPro" id="IPR046960">
    <property type="entry name" value="PPR_At4g14850-like_plant"/>
</dbReference>
<dbReference type="EMBL" id="JBBPBM010000013">
    <property type="protein sequence ID" value="KAK8561338.1"/>
    <property type="molecule type" value="Genomic_DNA"/>
</dbReference>
<keyword evidence="4" id="KW-1185">Reference proteome</keyword>
<dbReference type="Pfam" id="PF13041">
    <property type="entry name" value="PPR_2"/>
    <property type="match status" value="2"/>
</dbReference>
<organism evidence="3 4">
    <name type="scientific">Hibiscus sabdariffa</name>
    <name type="common">roselle</name>
    <dbReference type="NCBI Taxonomy" id="183260"/>
    <lineage>
        <taxon>Eukaryota</taxon>
        <taxon>Viridiplantae</taxon>
        <taxon>Streptophyta</taxon>
        <taxon>Embryophyta</taxon>
        <taxon>Tracheophyta</taxon>
        <taxon>Spermatophyta</taxon>
        <taxon>Magnoliopsida</taxon>
        <taxon>eudicotyledons</taxon>
        <taxon>Gunneridae</taxon>
        <taxon>Pentapetalae</taxon>
        <taxon>rosids</taxon>
        <taxon>malvids</taxon>
        <taxon>Malvales</taxon>
        <taxon>Malvaceae</taxon>
        <taxon>Malvoideae</taxon>
        <taxon>Hibiscus</taxon>
    </lineage>
</organism>
<evidence type="ECO:0000256" key="2">
    <source>
        <dbReference type="PROSITE-ProRule" id="PRU00708"/>
    </source>
</evidence>
<dbReference type="InterPro" id="IPR011990">
    <property type="entry name" value="TPR-like_helical_dom_sf"/>
</dbReference>
<evidence type="ECO:0008006" key="5">
    <source>
        <dbReference type="Google" id="ProtNLM"/>
    </source>
</evidence>
<dbReference type="InterPro" id="IPR046848">
    <property type="entry name" value="E_motif"/>
</dbReference>
<dbReference type="PANTHER" id="PTHR47926">
    <property type="entry name" value="PENTATRICOPEPTIDE REPEAT-CONTAINING PROTEIN"/>
    <property type="match status" value="1"/>
</dbReference>
<dbReference type="NCBIfam" id="TIGR00756">
    <property type="entry name" value="PPR"/>
    <property type="match status" value="3"/>
</dbReference>
<reference evidence="3 4" key="1">
    <citation type="journal article" date="2024" name="G3 (Bethesda)">
        <title>Genome assembly of Hibiscus sabdariffa L. provides insights into metabolisms of medicinal natural products.</title>
        <authorList>
            <person name="Kim T."/>
        </authorList>
    </citation>
    <scope>NUCLEOTIDE SEQUENCE [LARGE SCALE GENOMIC DNA]</scope>
    <source>
        <strain evidence="3">TK-2024</strain>
        <tissue evidence="3">Old leaves</tissue>
    </source>
</reference>
<dbReference type="PANTHER" id="PTHR47926:SF387">
    <property type="entry name" value="PENTATRICOPEPTIDE REPEAT-CONTAINING PROTEIN"/>
    <property type="match status" value="1"/>
</dbReference>
<name>A0ABR2EH65_9ROSI</name>
<protein>
    <recommendedName>
        <fullName evidence="5">Pentatricopeptide repeat-containing protein</fullName>
    </recommendedName>
</protein>